<dbReference type="EMBL" id="BMAO01039570">
    <property type="protein sequence ID" value="GFR32396.1"/>
    <property type="molecule type" value="Genomic_DNA"/>
</dbReference>
<accession>A0A8X6M353</accession>
<dbReference type="OrthoDB" id="10304365at2759"/>
<name>A0A8X6M353_TRICU</name>
<proteinExistence type="predicted"/>
<keyword evidence="1" id="KW-1133">Transmembrane helix</keyword>
<gene>
    <name evidence="2" type="ORF">TNCT_565261</name>
</gene>
<protein>
    <recommendedName>
        <fullName evidence="4">Transmembrane protein</fullName>
    </recommendedName>
</protein>
<evidence type="ECO:0008006" key="4">
    <source>
        <dbReference type="Google" id="ProtNLM"/>
    </source>
</evidence>
<evidence type="ECO:0000256" key="1">
    <source>
        <dbReference type="SAM" id="Phobius"/>
    </source>
</evidence>
<comment type="caution">
    <text evidence="2">The sequence shown here is derived from an EMBL/GenBank/DDBJ whole genome shotgun (WGS) entry which is preliminary data.</text>
</comment>
<keyword evidence="1" id="KW-0812">Transmembrane</keyword>
<sequence>MTDYCSLKTTTFYLPSPFRQPLNLYQQARRQDPLYRRRQRSHTPEGPCSRGCTYSIVGGLSLLHRTTLNKRVRPAIKSPSSQSEEEIKRTTSAAVKVRFWKRGRGIKPVVLVHVSIFLLLFYKGKREERDLN</sequence>
<keyword evidence="1" id="KW-0472">Membrane</keyword>
<evidence type="ECO:0000313" key="3">
    <source>
        <dbReference type="Proteomes" id="UP000887116"/>
    </source>
</evidence>
<evidence type="ECO:0000313" key="2">
    <source>
        <dbReference type="EMBL" id="GFR32396.1"/>
    </source>
</evidence>
<organism evidence="2 3">
    <name type="scientific">Trichonephila clavata</name>
    <name type="common">Joro spider</name>
    <name type="synonym">Nephila clavata</name>
    <dbReference type="NCBI Taxonomy" id="2740835"/>
    <lineage>
        <taxon>Eukaryota</taxon>
        <taxon>Metazoa</taxon>
        <taxon>Ecdysozoa</taxon>
        <taxon>Arthropoda</taxon>
        <taxon>Chelicerata</taxon>
        <taxon>Arachnida</taxon>
        <taxon>Araneae</taxon>
        <taxon>Araneomorphae</taxon>
        <taxon>Entelegynae</taxon>
        <taxon>Araneoidea</taxon>
        <taxon>Nephilidae</taxon>
        <taxon>Trichonephila</taxon>
    </lineage>
</organism>
<dbReference type="Proteomes" id="UP000887116">
    <property type="component" value="Unassembled WGS sequence"/>
</dbReference>
<feature type="transmembrane region" description="Helical" evidence="1">
    <location>
        <begin position="105"/>
        <end position="122"/>
    </location>
</feature>
<dbReference type="AlphaFoldDB" id="A0A8X6M353"/>
<reference evidence="2" key="1">
    <citation type="submission" date="2020-07" db="EMBL/GenBank/DDBJ databases">
        <title>Multicomponent nature underlies the extraordinary mechanical properties of spider dragline silk.</title>
        <authorList>
            <person name="Kono N."/>
            <person name="Nakamura H."/>
            <person name="Mori M."/>
            <person name="Yoshida Y."/>
            <person name="Ohtoshi R."/>
            <person name="Malay A.D."/>
            <person name="Moran D.A.P."/>
            <person name="Tomita M."/>
            <person name="Numata K."/>
            <person name="Arakawa K."/>
        </authorList>
    </citation>
    <scope>NUCLEOTIDE SEQUENCE</scope>
</reference>
<keyword evidence="3" id="KW-1185">Reference proteome</keyword>